<proteinExistence type="predicted"/>
<protein>
    <submittedName>
        <fullName evidence="1">Uncharacterized protein</fullName>
    </submittedName>
</protein>
<organism evidence="1 2">
    <name type="scientific">Halobacterium salinarum (strain ATCC 33171 / DSM 3754 / JCM 8978 / NBRC 102687 / NCIMB 764 / 91-R6)</name>
    <dbReference type="NCBI Taxonomy" id="2597657"/>
    <lineage>
        <taxon>Archaea</taxon>
        <taxon>Methanobacteriati</taxon>
        <taxon>Methanobacteriota</taxon>
        <taxon>Stenosarchaea group</taxon>
        <taxon>Halobacteria</taxon>
        <taxon>Halobacteriales</taxon>
        <taxon>Halobacteriaceae</taxon>
        <taxon>Halobacterium</taxon>
    </lineage>
</organism>
<name>A0A663A841_HALS9</name>
<comment type="caution">
    <text evidence="1">The sequence shown here is derived from an EMBL/GenBank/DDBJ whole genome shotgun (WGS) entry which is preliminary data.</text>
</comment>
<dbReference type="AlphaFoldDB" id="A0A663A841"/>
<reference evidence="1 2" key="1">
    <citation type="submission" date="2019-07" db="EMBL/GenBank/DDBJ databases">
        <title>Genomic Encyclopedia of Archaeal and Bacterial Type Strains, Phase II (KMG-II): from individual species to whole genera.</title>
        <authorList>
            <person name="Goeker M."/>
        </authorList>
    </citation>
    <scope>NUCLEOTIDE SEQUENCE [LARGE SCALE GENOMIC DNA]</scope>
    <source>
        <strain evidence="1 2">DSM 3754</strain>
    </source>
</reference>
<evidence type="ECO:0000313" key="2">
    <source>
        <dbReference type="Proteomes" id="UP000323075"/>
    </source>
</evidence>
<accession>A0A663A841</accession>
<dbReference type="RefSeq" id="WP_157849920.1">
    <property type="nucleotide sequence ID" value="NZ_VRYN01000002.1"/>
</dbReference>
<evidence type="ECO:0000313" key="1">
    <source>
        <dbReference type="EMBL" id="TYO76557.1"/>
    </source>
</evidence>
<gene>
    <name evidence="1" type="ORF">APQ99_01195</name>
</gene>
<dbReference type="Proteomes" id="UP000323075">
    <property type="component" value="Unassembled WGS sequence"/>
</dbReference>
<dbReference type="GeneID" id="68693492"/>
<dbReference type="EMBL" id="VRYN01000002">
    <property type="protein sequence ID" value="TYO76557.1"/>
    <property type="molecule type" value="Genomic_DNA"/>
</dbReference>
<sequence>MSALPNHYETLREGWDAAVDAYTDSLAAPSRAWPSEGKRSTHRGC</sequence>